<dbReference type="SMART" id="SM00434">
    <property type="entry name" value="TOP4c"/>
    <property type="match status" value="1"/>
</dbReference>
<dbReference type="EMBL" id="UINC01087981">
    <property type="protein sequence ID" value="SVC37811.1"/>
    <property type="molecule type" value="Genomic_DNA"/>
</dbReference>
<dbReference type="InterPro" id="IPR013757">
    <property type="entry name" value="Topo_IIA_A_a_sf"/>
</dbReference>
<proteinExistence type="predicted"/>
<dbReference type="GO" id="GO:0005524">
    <property type="term" value="F:ATP binding"/>
    <property type="evidence" value="ECO:0007669"/>
    <property type="project" value="InterPro"/>
</dbReference>
<dbReference type="GO" id="GO:0003918">
    <property type="term" value="F:DNA topoisomerase type II (double strand cut, ATP-hydrolyzing) activity"/>
    <property type="evidence" value="ECO:0007669"/>
    <property type="project" value="InterPro"/>
</dbReference>
<protein>
    <recommendedName>
        <fullName evidence="3">Topo IIA-type catalytic domain-containing protein</fullName>
    </recommendedName>
</protein>
<dbReference type="GO" id="GO:0003677">
    <property type="term" value="F:DNA binding"/>
    <property type="evidence" value="ECO:0007669"/>
    <property type="project" value="InterPro"/>
</dbReference>
<dbReference type="Gene3D" id="1.10.268.10">
    <property type="entry name" value="Topoisomerase, domain 3"/>
    <property type="match status" value="1"/>
</dbReference>
<feature type="domain" description="Topo IIA-type catalytic" evidence="3">
    <location>
        <begin position="1"/>
        <end position="310"/>
    </location>
</feature>
<evidence type="ECO:0000256" key="2">
    <source>
        <dbReference type="ARBA" id="ARBA00023136"/>
    </source>
</evidence>
<feature type="non-terminal residue" evidence="4">
    <location>
        <position position="398"/>
    </location>
</feature>
<keyword evidence="2" id="KW-0472">Membrane</keyword>
<keyword evidence="1" id="KW-1003">Cell membrane</keyword>
<dbReference type="PANTHER" id="PTHR43493:SF1">
    <property type="entry name" value="DNA TOPOISOMERASE 4 SUBUNIT A"/>
    <property type="match status" value="1"/>
</dbReference>
<reference evidence="4" key="1">
    <citation type="submission" date="2018-05" db="EMBL/GenBank/DDBJ databases">
        <authorList>
            <person name="Lanie J.A."/>
            <person name="Ng W.-L."/>
            <person name="Kazmierczak K.M."/>
            <person name="Andrzejewski T.M."/>
            <person name="Davidsen T.M."/>
            <person name="Wayne K.J."/>
            <person name="Tettelin H."/>
            <person name="Glass J.I."/>
            <person name="Rusch D."/>
            <person name="Podicherti R."/>
            <person name="Tsui H.-C.T."/>
            <person name="Winkler M.E."/>
        </authorList>
    </citation>
    <scope>NUCLEOTIDE SEQUENCE</scope>
</reference>
<evidence type="ECO:0000313" key="4">
    <source>
        <dbReference type="EMBL" id="SVC37811.1"/>
    </source>
</evidence>
<dbReference type="SUPFAM" id="SSF56719">
    <property type="entry name" value="Type II DNA topoisomerase"/>
    <property type="match status" value="1"/>
</dbReference>
<dbReference type="GO" id="GO:0009330">
    <property type="term" value="C:DNA topoisomerase type II (double strand cut, ATP-hydrolyzing) complex"/>
    <property type="evidence" value="ECO:0007669"/>
    <property type="project" value="TreeGrafter"/>
</dbReference>
<dbReference type="InterPro" id="IPR013760">
    <property type="entry name" value="Topo_IIA-like_dom_sf"/>
</dbReference>
<accession>A0A382LSC7</accession>
<feature type="non-terminal residue" evidence="4">
    <location>
        <position position="1"/>
    </location>
</feature>
<dbReference type="Pfam" id="PF00521">
    <property type="entry name" value="DNA_topoisoIV"/>
    <property type="match status" value="1"/>
</dbReference>
<dbReference type="GO" id="GO:0005737">
    <property type="term" value="C:cytoplasm"/>
    <property type="evidence" value="ECO:0007669"/>
    <property type="project" value="TreeGrafter"/>
</dbReference>
<dbReference type="Gene3D" id="2.120.10.90">
    <property type="entry name" value="DNA gyrase/topoisomerase IV, subunit A, C-terminal"/>
    <property type="match status" value="1"/>
</dbReference>
<dbReference type="PROSITE" id="PS52040">
    <property type="entry name" value="TOPO_IIA"/>
    <property type="match status" value="1"/>
</dbReference>
<dbReference type="GO" id="GO:0006265">
    <property type="term" value="P:DNA topological change"/>
    <property type="evidence" value="ECO:0007669"/>
    <property type="project" value="InterPro"/>
</dbReference>
<dbReference type="AlphaFoldDB" id="A0A382LSC7"/>
<dbReference type="InterPro" id="IPR002205">
    <property type="entry name" value="Topo_IIA_dom_A"/>
</dbReference>
<sequence>CIIQLINNRNSNNSQLLNNILGPDLPTGGEIILTYEEKKEIYLKGKGSFLIKSKWEIEDVKNGLYQIVITEIPYQINKTKIIEQIANLINSKKVPLEDIADESDENIRIVLKPKNRNIDANKLMELCFKLSNLSTSFSCNFNVLENGIIPKQLGLKDILLHFINHRKTTIKRKSEFNINKIKLRLEILEGYLITYKYLETIIKIIRIKEDPKKEIIKKYKLTVNQAEAILSMRLGSLKKLDELNTKKEIKKLKEEKNYLNKLIKDNKKLNSYLIDEIKKINKDFDQNIAKRKTTISSKTVDNQNLSFDEFNEIEKITILITKDKLLKRVKDHIDLNQLKNNDKYIQSVIHLMSNQKLLIFVSSGRVFTLDPNLLPSGKSNPKSFVYFIEMDTDEKMVN</sequence>
<evidence type="ECO:0000256" key="1">
    <source>
        <dbReference type="ARBA" id="ARBA00022475"/>
    </source>
</evidence>
<gene>
    <name evidence="4" type="ORF">METZ01_LOCUS290665</name>
</gene>
<dbReference type="InterPro" id="IPR050220">
    <property type="entry name" value="Type_II_DNA_Topoisomerases"/>
</dbReference>
<dbReference type="Gene3D" id="3.30.1360.40">
    <property type="match status" value="1"/>
</dbReference>
<evidence type="ECO:0000259" key="3">
    <source>
        <dbReference type="PROSITE" id="PS52040"/>
    </source>
</evidence>
<dbReference type="InterPro" id="IPR035516">
    <property type="entry name" value="Gyrase/topoIV_suA_C"/>
</dbReference>
<name>A0A382LSC7_9ZZZZ</name>
<dbReference type="PANTHER" id="PTHR43493">
    <property type="entry name" value="DNA GYRASE/TOPOISOMERASE SUBUNIT A"/>
    <property type="match status" value="1"/>
</dbReference>
<dbReference type="SUPFAM" id="SSF101904">
    <property type="entry name" value="GyrA/ParC C-terminal domain-like"/>
    <property type="match status" value="1"/>
</dbReference>
<organism evidence="4">
    <name type="scientific">marine metagenome</name>
    <dbReference type="NCBI Taxonomy" id="408172"/>
    <lineage>
        <taxon>unclassified sequences</taxon>
        <taxon>metagenomes</taxon>
        <taxon>ecological metagenomes</taxon>
    </lineage>
</organism>